<dbReference type="PROSITE" id="PS50943">
    <property type="entry name" value="HTH_CROC1"/>
    <property type="match status" value="1"/>
</dbReference>
<dbReference type="SMART" id="SM00530">
    <property type="entry name" value="HTH_XRE"/>
    <property type="match status" value="1"/>
</dbReference>
<reference evidence="3 4" key="2">
    <citation type="submission" date="2017-10" db="EMBL/GenBank/DDBJ databases">
        <authorList>
            <person name="Banno H."/>
            <person name="Chua N.-H."/>
        </authorList>
    </citation>
    <scope>NUCLEOTIDE SEQUENCE [LARGE SCALE GENOMIC DNA]</scope>
    <source>
        <strain evidence="3 4">JK626</strain>
    </source>
</reference>
<organism evidence="3 4">
    <name type="scientific">Pseudobutyrivibrio ruminis</name>
    <dbReference type="NCBI Taxonomy" id="46206"/>
    <lineage>
        <taxon>Bacteria</taxon>
        <taxon>Bacillati</taxon>
        <taxon>Bacillota</taxon>
        <taxon>Clostridia</taxon>
        <taxon>Lachnospirales</taxon>
        <taxon>Lachnospiraceae</taxon>
        <taxon>Pseudobutyrivibrio</taxon>
    </lineage>
</organism>
<keyword evidence="1" id="KW-0238">DNA-binding</keyword>
<dbReference type="PANTHER" id="PTHR36924">
    <property type="entry name" value="ANTITOXIN HIGA-1"/>
    <property type="match status" value="1"/>
</dbReference>
<dbReference type="SUPFAM" id="SSF47413">
    <property type="entry name" value="lambda repressor-like DNA-binding domains"/>
    <property type="match status" value="1"/>
</dbReference>
<reference evidence="3 4" key="1">
    <citation type="submission" date="2017-10" db="EMBL/GenBank/DDBJ databases">
        <title>Resolving the taxonomy of Roseburia spp., Eubacterium rectale and Agathobacter spp. through phylogenomic analysis.</title>
        <authorList>
            <person name="Sheridan P.O."/>
            <person name="Walker A.W."/>
            <person name="Duncan S.H."/>
            <person name="Scott K.P."/>
            <person name="Toole P.W.O."/>
            <person name="Luis P."/>
            <person name="Flint H.J."/>
        </authorList>
    </citation>
    <scope>NUCLEOTIDE SEQUENCE [LARGE SCALE GENOMIC DNA]</scope>
    <source>
        <strain evidence="3 4">JK626</strain>
    </source>
</reference>
<dbReference type="RefSeq" id="WP_090485287.1">
    <property type="nucleotide sequence ID" value="NZ_PDYF01000029.1"/>
</dbReference>
<evidence type="ECO:0000313" key="3">
    <source>
        <dbReference type="EMBL" id="PHU34272.1"/>
    </source>
</evidence>
<dbReference type="CDD" id="cd00093">
    <property type="entry name" value="HTH_XRE"/>
    <property type="match status" value="1"/>
</dbReference>
<dbReference type="InterPro" id="IPR013430">
    <property type="entry name" value="Toxin_antidote_HigA"/>
</dbReference>
<dbReference type="AlphaFoldDB" id="A0A2G3DTC3"/>
<dbReference type="InterPro" id="IPR010982">
    <property type="entry name" value="Lambda_DNA-bd_dom_sf"/>
</dbReference>
<dbReference type="Proteomes" id="UP000225889">
    <property type="component" value="Unassembled WGS sequence"/>
</dbReference>
<dbReference type="Gene3D" id="1.10.260.40">
    <property type="entry name" value="lambda repressor-like DNA-binding domains"/>
    <property type="match status" value="1"/>
</dbReference>
<protein>
    <submittedName>
        <fullName evidence="3">Addiction module antidote protein, HigA family</fullName>
    </submittedName>
</protein>
<feature type="domain" description="HTH cro/C1-type" evidence="2">
    <location>
        <begin position="14"/>
        <end position="69"/>
    </location>
</feature>
<proteinExistence type="predicted"/>
<gene>
    <name evidence="3" type="primary">higA</name>
    <name evidence="3" type="ORF">CSX01_10970</name>
</gene>
<evidence type="ECO:0000256" key="1">
    <source>
        <dbReference type="ARBA" id="ARBA00023125"/>
    </source>
</evidence>
<dbReference type="GO" id="GO:0003677">
    <property type="term" value="F:DNA binding"/>
    <property type="evidence" value="ECO:0007669"/>
    <property type="project" value="UniProtKB-KW"/>
</dbReference>
<name>A0A2G3DTC3_9FIRM</name>
<dbReference type="PANTHER" id="PTHR36924:SF1">
    <property type="entry name" value="ANTITOXIN HIGA-1"/>
    <property type="match status" value="1"/>
</dbReference>
<dbReference type="EMBL" id="PDYF01000029">
    <property type="protein sequence ID" value="PHU34272.1"/>
    <property type="molecule type" value="Genomic_DNA"/>
</dbReference>
<sequence length="97" mass="11179">MARRISTPTVGEILKEEFMEPMGISAYKLAQDIFVPTSRVQDILHDRRKITVDTSLRLGKYFGVSDEYFLKLQNDIDIRTTKLALKDEIAKIETITM</sequence>
<dbReference type="InterPro" id="IPR001387">
    <property type="entry name" value="Cro/C1-type_HTH"/>
</dbReference>
<dbReference type="NCBIfam" id="TIGR02607">
    <property type="entry name" value="antidote_HigA"/>
    <property type="match status" value="1"/>
</dbReference>
<comment type="caution">
    <text evidence="3">The sequence shown here is derived from an EMBL/GenBank/DDBJ whole genome shotgun (WGS) entry which is preliminary data.</text>
</comment>
<evidence type="ECO:0000313" key="4">
    <source>
        <dbReference type="Proteomes" id="UP000225889"/>
    </source>
</evidence>
<accession>A0A2G3DTC3</accession>
<evidence type="ECO:0000259" key="2">
    <source>
        <dbReference type="PROSITE" id="PS50943"/>
    </source>
</evidence>